<keyword evidence="2" id="KW-1185">Reference proteome</keyword>
<name>A0ACB9S0I9_9MYRT</name>
<sequence>MGSVVDDGDDRESPVYVAVGSDVEKDKATLIWTVRNLVGRKICLLHVHQPKHSFPSKDDVATATESKLLEFQALHKAEIQEVHELLTEYHSFLSRLEVYSDKVWVEMESIKEGIMEGISQYNIRWLVMGTDGEIHSSKNEPTVASKKAIEVCENAPPFLHIWFVSDGQLVYTKIGHDIESGEGIASTLLFPKLDAECGPSFCEKQGTLANDKKPISQISDLSYSILERTKSDRSNSNSSRELGPCGIERFSSPHSCEEANGNDSEEALRSPRTWCAECLPSTSKSSYVTKQEDRINEKGVNAMYLKIEPVIVDTKCSWRKEIEESILQCEEEKAEGEGEERDDAIKYEEKAKSLGLSCAKEVDRRKELERMLLIRRQEINRMRSQHHEIMEKLQIVREQKSTMEEQLSQSSHEVKELEEKIISAVDLLISFKEKRDRLRIEHEEAMTELRKLRKSVRHEDAGFCGQHILSFSFAEITEATNGFHPSWKIGEGRCGTVYKGLLRRTQVAIKMLPSFGSERASNFQQEVEVLSRVRHPNLVMLLGTCPESQSLVYEYMKNGSLEKRLSCENNKLPLPWNVRVLIAFDICSALVFLHSQKPPVVHGNLRPSKVLLDANYVGKISNVGMSRLITDKVNREDSAVYMDPECSTSGELTPESDVYSLGVILLQLISNSPVLNIVKDVRCALETGNFDGILDSSAGDWPSHQTMHLACLALRCCSPKSADRPDLLTEIWEPLRSVRPMVAASPRSKRLGQAPSHFVCPILQEVMKGPLIAADGFTYEAEAINEWFGSGHDTSPMTNLKLGDRNLVPNHALLFAIQEWQQLL</sequence>
<organism evidence="1 2">
    <name type="scientific">Melastoma candidum</name>
    <dbReference type="NCBI Taxonomy" id="119954"/>
    <lineage>
        <taxon>Eukaryota</taxon>
        <taxon>Viridiplantae</taxon>
        <taxon>Streptophyta</taxon>
        <taxon>Embryophyta</taxon>
        <taxon>Tracheophyta</taxon>
        <taxon>Spermatophyta</taxon>
        <taxon>Magnoliopsida</taxon>
        <taxon>eudicotyledons</taxon>
        <taxon>Gunneridae</taxon>
        <taxon>Pentapetalae</taxon>
        <taxon>rosids</taxon>
        <taxon>malvids</taxon>
        <taxon>Myrtales</taxon>
        <taxon>Melastomataceae</taxon>
        <taxon>Melastomatoideae</taxon>
        <taxon>Melastomateae</taxon>
        <taxon>Melastoma</taxon>
    </lineage>
</organism>
<evidence type="ECO:0000313" key="2">
    <source>
        <dbReference type="Proteomes" id="UP001057402"/>
    </source>
</evidence>
<proteinExistence type="predicted"/>
<protein>
    <submittedName>
        <fullName evidence="1">Uncharacterized protein</fullName>
    </submittedName>
</protein>
<reference evidence="2" key="1">
    <citation type="journal article" date="2023" name="Front. Plant Sci.">
        <title>Chromosomal-level genome assembly of Melastoma candidum provides insights into trichome evolution.</title>
        <authorList>
            <person name="Zhong Y."/>
            <person name="Wu W."/>
            <person name="Sun C."/>
            <person name="Zou P."/>
            <person name="Liu Y."/>
            <person name="Dai S."/>
            <person name="Zhou R."/>
        </authorList>
    </citation>
    <scope>NUCLEOTIDE SEQUENCE [LARGE SCALE GENOMIC DNA]</scope>
</reference>
<dbReference type="Proteomes" id="UP001057402">
    <property type="component" value="Chromosome 2"/>
</dbReference>
<evidence type="ECO:0000313" key="1">
    <source>
        <dbReference type="EMBL" id="KAI4384777.1"/>
    </source>
</evidence>
<accession>A0ACB9S0I9</accession>
<comment type="caution">
    <text evidence="1">The sequence shown here is derived from an EMBL/GenBank/DDBJ whole genome shotgun (WGS) entry which is preliminary data.</text>
</comment>
<dbReference type="EMBL" id="CM042881">
    <property type="protein sequence ID" value="KAI4384777.1"/>
    <property type="molecule type" value="Genomic_DNA"/>
</dbReference>
<gene>
    <name evidence="1" type="ORF">MLD38_002883</name>
</gene>